<dbReference type="Pfam" id="PF21906">
    <property type="entry name" value="WHD_NrtR"/>
    <property type="match status" value="1"/>
</dbReference>
<proteinExistence type="predicted"/>
<keyword evidence="3" id="KW-1185">Reference proteome</keyword>
<feature type="domain" description="Nudix hydrolase" evidence="1">
    <location>
        <begin position="8"/>
        <end position="145"/>
    </location>
</feature>
<protein>
    <submittedName>
        <fullName evidence="2">NUDIX domain-containing protein</fullName>
    </submittedName>
</protein>
<dbReference type="Proteomes" id="UP001235720">
    <property type="component" value="Unassembled WGS sequence"/>
</dbReference>
<dbReference type="Gene3D" id="3.90.79.10">
    <property type="entry name" value="Nucleoside Triphosphate Pyrophosphohydrolase"/>
    <property type="match status" value="1"/>
</dbReference>
<dbReference type="InterPro" id="IPR036390">
    <property type="entry name" value="WH_DNA-bd_sf"/>
</dbReference>
<name>A0ABT7THD9_9MICO</name>
<dbReference type="InterPro" id="IPR036388">
    <property type="entry name" value="WH-like_DNA-bd_sf"/>
</dbReference>
<dbReference type="Pfam" id="PF00293">
    <property type="entry name" value="NUDIX"/>
    <property type="match status" value="1"/>
</dbReference>
<dbReference type="Gene3D" id="1.10.10.10">
    <property type="entry name" value="Winged helix-like DNA-binding domain superfamily/Winged helix DNA-binding domain"/>
    <property type="match status" value="1"/>
</dbReference>
<dbReference type="SUPFAM" id="SSF46785">
    <property type="entry name" value="Winged helix' DNA-binding domain"/>
    <property type="match status" value="1"/>
</dbReference>
<dbReference type="PROSITE" id="PS51462">
    <property type="entry name" value="NUDIX"/>
    <property type="match status" value="1"/>
</dbReference>
<gene>
    <name evidence="2" type="ORF">QUG98_10945</name>
</gene>
<dbReference type="InterPro" id="IPR054105">
    <property type="entry name" value="WHD_NrtR"/>
</dbReference>
<sequence length="252" mass="28273">MTQTDPTSIRVAVSTVIVALRPHPDTGAPALWMPLVRRVTDPFEGSWALPGGWVGPDEGLEDSAAARLRETTNVQPRYLEQLYAFGDVDRSPSRVVSIVYWALVHPDEAESVPDDWNVRWFLADEHPALAFDHDRIVEYALWRLRNKMSYSRIAQAFLGDRFTLAELRGVYEAVLGRTLDPANFRRQVERTDAILPTDETTSGDRHRPARLYRSNPDLAYADNGPLTDTTTRTTTGATTLATVLPPRSTSNR</sequence>
<evidence type="ECO:0000313" key="3">
    <source>
        <dbReference type="Proteomes" id="UP001235720"/>
    </source>
</evidence>
<evidence type="ECO:0000259" key="1">
    <source>
        <dbReference type="PROSITE" id="PS51462"/>
    </source>
</evidence>
<evidence type="ECO:0000313" key="2">
    <source>
        <dbReference type="EMBL" id="MDM7888972.1"/>
    </source>
</evidence>
<reference evidence="2 3" key="1">
    <citation type="submission" date="2023-06" db="EMBL/GenBank/DDBJ databases">
        <authorList>
            <person name="Feng G."/>
            <person name="Li J."/>
            <person name="Zhu H."/>
        </authorList>
    </citation>
    <scope>NUCLEOTIDE SEQUENCE [LARGE SCALE GENOMIC DNA]</scope>
    <source>
        <strain evidence="2 3">RHCJP20</strain>
    </source>
</reference>
<accession>A0ABT7THD9</accession>
<dbReference type="EMBL" id="JAUCMM010000007">
    <property type="protein sequence ID" value="MDM7888972.1"/>
    <property type="molecule type" value="Genomic_DNA"/>
</dbReference>
<dbReference type="SUPFAM" id="SSF55811">
    <property type="entry name" value="Nudix"/>
    <property type="match status" value="1"/>
</dbReference>
<comment type="caution">
    <text evidence="2">The sequence shown here is derived from an EMBL/GenBank/DDBJ whole genome shotgun (WGS) entry which is preliminary data.</text>
</comment>
<dbReference type="InterPro" id="IPR015797">
    <property type="entry name" value="NUDIX_hydrolase-like_dom_sf"/>
</dbReference>
<dbReference type="PANTHER" id="PTHR43736:SF4">
    <property type="entry name" value="SLR1690 PROTEIN"/>
    <property type="match status" value="1"/>
</dbReference>
<dbReference type="RefSeq" id="WP_289470562.1">
    <property type="nucleotide sequence ID" value="NZ_JAUCMM010000007.1"/>
</dbReference>
<dbReference type="InterPro" id="IPR000086">
    <property type="entry name" value="NUDIX_hydrolase_dom"/>
</dbReference>
<organism evidence="2 3">
    <name type="scientific">Curtobacterium subtropicum</name>
    <dbReference type="NCBI Taxonomy" id="3055138"/>
    <lineage>
        <taxon>Bacteria</taxon>
        <taxon>Bacillati</taxon>
        <taxon>Actinomycetota</taxon>
        <taxon>Actinomycetes</taxon>
        <taxon>Micrococcales</taxon>
        <taxon>Microbacteriaceae</taxon>
        <taxon>Curtobacterium</taxon>
    </lineage>
</organism>
<dbReference type="CDD" id="cd18873">
    <property type="entry name" value="NUDIX_NadM_like"/>
    <property type="match status" value="1"/>
</dbReference>
<dbReference type="PANTHER" id="PTHR43736">
    <property type="entry name" value="ADP-RIBOSE PYROPHOSPHATASE"/>
    <property type="match status" value="1"/>
</dbReference>